<dbReference type="GO" id="GO:0008270">
    <property type="term" value="F:zinc ion binding"/>
    <property type="evidence" value="ECO:0007669"/>
    <property type="project" value="InterPro"/>
</dbReference>
<dbReference type="AlphaFoldDB" id="A0A9P4R0K3"/>
<dbReference type="Pfam" id="PF00172">
    <property type="entry name" value="Zn_clus"/>
    <property type="match status" value="1"/>
</dbReference>
<gene>
    <name evidence="7" type="ORF">EJ04DRAFT_534776</name>
</gene>
<organism evidence="7 8">
    <name type="scientific">Polyplosphaeria fusca</name>
    <dbReference type="NCBI Taxonomy" id="682080"/>
    <lineage>
        <taxon>Eukaryota</taxon>
        <taxon>Fungi</taxon>
        <taxon>Dikarya</taxon>
        <taxon>Ascomycota</taxon>
        <taxon>Pezizomycotina</taxon>
        <taxon>Dothideomycetes</taxon>
        <taxon>Pleosporomycetidae</taxon>
        <taxon>Pleosporales</taxon>
        <taxon>Tetraplosphaeriaceae</taxon>
        <taxon>Polyplosphaeria</taxon>
    </lineage>
</organism>
<dbReference type="CDD" id="cd00067">
    <property type="entry name" value="GAL4"/>
    <property type="match status" value="1"/>
</dbReference>
<dbReference type="SMART" id="SM00066">
    <property type="entry name" value="GAL4"/>
    <property type="match status" value="1"/>
</dbReference>
<dbReference type="PROSITE" id="PS50048">
    <property type="entry name" value="ZN2_CY6_FUNGAL_2"/>
    <property type="match status" value="1"/>
</dbReference>
<name>A0A9P4R0K3_9PLEO</name>
<dbReference type="OrthoDB" id="5226580at2759"/>
<comment type="caution">
    <text evidence="7">The sequence shown here is derived from an EMBL/GenBank/DDBJ whole genome shotgun (WGS) entry which is preliminary data.</text>
</comment>
<protein>
    <recommendedName>
        <fullName evidence="6">Zn(2)-C6 fungal-type domain-containing protein</fullName>
    </recommendedName>
</protein>
<evidence type="ECO:0000256" key="1">
    <source>
        <dbReference type="ARBA" id="ARBA00004123"/>
    </source>
</evidence>
<evidence type="ECO:0000313" key="7">
    <source>
        <dbReference type="EMBL" id="KAF2734531.1"/>
    </source>
</evidence>
<keyword evidence="4" id="KW-0804">Transcription</keyword>
<evidence type="ECO:0000256" key="5">
    <source>
        <dbReference type="ARBA" id="ARBA00023242"/>
    </source>
</evidence>
<dbReference type="GO" id="GO:0005634">
    <property type="term" value="C:nucleus"/>
    <property type="evidence" value="ECO:0007669"/>
    <property type="project" value="UniProtKB-SubCell"/>
</dbReference>
<dbReference type="GO" id="GO:0000981">
    <property type="term" value="F:DNA-binding transcription factor activity, RNA polymerase II-specific"/>
    <property type="evidence" value="ECO:0007669"/>
    <property type="project" value="InterPro"/>
</dbReference>
<dbReference type="InterPro" id="IPR036864">
    <property type="entry name" value="Zn2-C6_fun-type_DNA-bd_sf"/>
</dbReference>
<dbReference type="SUPFAM" id="SSF57701">
    <property type="entry name" value="Zn2/Cys6 DNA-binding domain"/>
    <property type="match status" value="1"/>
</dbReference>
<feature type="domain" description="Zn(2)-C6 fungal-type" evidence="6">
    <location>
        <begin position="13"/>
        <end position="45"/>
    </location>
</feature>
<comment type="subcellular location">
    <subcellularLocation>
        <location evidence="1">Nucleus</location>
    </subcellularLocation>
</comment>
<evidence type="ECO:0000256" key="4">
    <source>
        <dbReference type="ARBA" id="ARBA00023163"/>
    </source>
</evidence>
<proteinExistence type="predicted"/>
<sequence length="612" mass="68351">MDAREGRIGNAFACERCRKHKVRCVPSDAPGLCQRCQKARVECIEHVARRRPAKPRTVLQTPSRVAEMEAKLDKLSAIVTAASTPTTIHHPALPPLATLPSQVAEIAQRTPTPAPIQPAVSAPPVLPNPGSTPESAWSFWESINDTISGLGRLDPTLRSINVTQMGQLLANWRTMVNYFPFVALPQENFCRDLLQKRPILMFAVLTAASYDSTPKQLILAREFRKVVMIKLMSGEKSLDLLQGLLVFIAWHHHYMDSKAVSVHMLLQICTGIAGDLGLDGLSSAVSYRKEDMFGREAKRAYLGCYYLASNLGAVEAGRTRSTSYSHTHRNYAADLASTPREHESDALLPALVEMCQFFEDVDETFRSTTAEVLVAKSQAKRLSDKWDHIRQSTKQMANEFKTLQWLQLAGRIHLYRAAMQREMLETDGAWTSGFQLSLRISGLRSIEQFLDNSLQLAQTHYEFLSLVDWLNLLSALTTFGKIALHSSPMPGWDPADLQLAKTFEYYRDQLSAQIPRSPDSQDRKAEDVFERFRRVTAVMKMALKNAGTRGSPNGSTFEISTSSRQTVSLLNELPPLKPNGVTNGDLPAFWKVNPTFDFSGNAFPWKLLMGTV</sequence>
<evidence type="ECO:0000256" key="2">
    <source>
        <dbReference type="ARBA" id="ARBA00023015"/>
    </source>
</evidence>
<keyword evidence="8" id="KW-1185">Reference proteome</keyword>
<dbReference type="PANTHER" id="PTHR31845">
    <property type="entry name" value="FINGER DOMAIN PROTEIN, PUTATIVE-RELATED"/>
    <property type="match status" value="1"/>
</dbReference>
<keyword evidence="2" id="KW-0805">Transcription regulation</keyword>
<evidence type="ECO:0000313" key="8">
    <source>
        <dbReference type="Proteomes" id="UP000799444"/>
    </source>
</evidence>
<dbReference type="InterPro" id="IPR001138">
    <property type="entry name" value="Zn2Cys6_DnaBD"/>
</dbReference>
<dbReference type="PANTHER" id="PTHR31845:SF10">
    <property type="entry name" value="ZN(II)2CYS6 TRANSCRIPTION FACTOR (EUROFUNG)"/>
    <property type="match status" value="1"/>
</dbReference>
<evidence type="ECO:0000256" key="3">
    <source>
        <dbReference type="ARBA" id="ARBA00023125"/>
    </source>
</evidence>
<dbReference type="EMBL" id="ML996146">
    <property type="protein sequence ID" value="KAF2734531.1"/>
    <property type="molecule type" value="Genomic_DNA"/>
</dbReference>
<dbReference type="Proteomes" id="UP000799444">
    <property type="component" value="Unassembled WGS sequence"/>
</dbReference>
<dbReference type="GO" id="GO:0000976">
    <property type="term" value="F:transcription cis-regulatory region binding"/>
    <property type="evidence" value="ECO:0007669"/>
    <property type="project" value="TreeGrafter"/>
</dbReference>
<keyword evidence="3" id="KW-0238">DNA-binding</keyword>
<dbReference type="PROSITE" id="PS00463">
    <property type="entry name" value="ZN2_CY6_FUNGAL_1"/>
    <property type="match status" value="1"/>
</dbReference>
<accession>A0A9P4R0K3</accession>
<reference evidence="7" key="1">
    <citation type="journal article" date="2020" name="Stud. Mycol.">
        <title>101 Dothideomycetes genomes: a test case for predicting lifestyles and emergence of pathogens.</title>
        <authorList>
            <person name="Haridas S."/>
            <person name="Albert R."/>
            <person name="Binder M."/>
            <person name="Bloem J."/>
            <person name="Labutti K."/>
            <person name="Salamov A."/>
            <person name="Andreopoulos B."/>
            <person name="Baker S."/>
            <person name="Barry K."/>
            <person name="Bills G."/>
            <person name="Bluhm B."/>
            <person name="Cannon C."/>
            <person name="Castanera R."/>
            <person name="Culley D."/>
            <person name="Daum C."/>
            <person name="Ezra D."/>
            <person name="Gonzalez J."/>
            <person name="Henrissat B."/>
            <person name="Kuo A."/>
            <person name="Liang C."/>
            <person name="Lipzen A."/>
            <person name="Lutzoni F."/>
            <person name="Magnuson J."/>
            <person name="Mondo S."/>
            <person name="Nolan M."/>
            <person name="Ohm R."/>
            <person name="Pangilinan J."/>
            <person name="Park H.-J."/>
            <person name="Ramirez L."/>
            <person name="Alfaro M."/>
            <person name="Sun H."/>
            <person name="Tritt A."/>
            <person name="Yoshinaga Y."/>
            <person name="Zwiers L.-H."/>
            <person name="Turgeon B."/>
            <person name="Goodwin S."/>
            <person name="Spatafora J."/>
            <person name="Crous P."/>
            <person name="Grigoriev I."/>
        </authorList>
    </citation>
    <scope>NUCLEOTIDE SEQUENCE</scope>
    <source>
        <strain evidence="7">CBS 125425</strain>
    </source>
</reference>
<dbReference type="Gene3D" id="4.10.240.10">
    <property type="entry name" value="Zn(2)-C6 fungal-type DNA-binding domain"/>
    <property type="match status" value="1"/>
</dbReference>
<keyword evidence="5" id="KW-0539">Nucleus</keyword>
<evidence type="ECO:0000259" key="6">
    <source>
        <dbReference type="PROSITE" id="PS50048"/>
    </source>
</evidence>
<dbReference type="InterPro" id="IPR051089">
    <property type="entry name" value="prtT"/>
</dbReference>